<organism evidence="11 12">
    <name type="scientific">Perca flavescens</name>
    <name type="common">American yellow perch</name>
    <name type="synonym">Morone flavescens</name>
    <dbReference type="NCBI Taxonomy" id="8167"/>
    <lineage>
        <taxon>Eukaryota</taxon>
        <taxon>Metazoa</taxon>
        <taxon>Chordata</taxon>
        <taxon>Craniata</taxon>
        <taxon>Vertebrata</taxon>
        <taxon>Euteleostomi</taxon>
        <taxon>Actinopterygii</taxon>
        <taxon>Neopterygii</taxon>
        <taxon>Teleostei</taxon>
        <taxon>Neoteleostei</taxon>
        <taxon>Acanthomorphata</taxon>
        <taxon>Eupercaria</taxon>
        <taxon>Perciformes</taxon>
        <taxon>Percoidei</taxon>
        <taxon>Percidae</taxon>
        <taxon>Percinae</taxon>
        <taxon>Perca</taxon>
    </lineage>
</organism>
<evidence type="ECO:0000256" key="2">
    <source>
        <dbReference type="ARBA" id="ARBA00022692"/>
    </source>
</evidence>
<evidence type="ECO:0000256" key="8">
    <source>
        <dbReference type="SAM" id="Phobius"/>
    </source>
</evidence>
<evidence type="ECO:0000259" key="10">
    <source>
        <dbReference type="PROSITE" id="PS50853"/>
    </source>
</evidence>
<dbReference type="InterPro" id="IPR015321">
    <property type="entry name" value="TypeI_recpt_CBD"/>
</dbReference>
<dbReference type="Pfam" id="PF09240">
    <property type="entry name" value="IL6Ra-bind"/>
    <property type="match status" value="1"/>
</dbReference>
<comment type="caution">
    <text evidence="11">The sequence shown here is derived from an EMBL/GenBank/DDBJ whole genome shotgun (WGS) entry which is preliminary data.</text>
</comment>
<dbReference type="PANTHER" id="PTHR23037:SF46">
    <property type="entry name" value="INTERLEUKIN 5 RECEPTOR SUBUNIT ALPHA"/>
    <property type="match status" value="1"/>
</dbReference>
<dbReference type="InterPro" id="IPR003961">
    <property type="entry name" value="FN3_dom"/>
</dbReference>
<dbReference type="SMART" id="SM00060">
    <property type="entry name" value="FN3"/>
    <property type="match status" value="1"/>
</dbReference>
<evidence type="ECO:0000256" key="4">
    <source>
        <dbReference type="ARBA" id="ARBA00022989"/>
    </source>
</evidence>
<dbReference type="Pfam" id="PF00041">
    <property type="entry name" value="fn3"/>
    <property type="match status" value="1"/>
</dbReference>
<dbReference type="STRING" id="8167.A0A484C7H7"/>
<evidence type="ECO:0000313" key="12">
    <source>
        <dbReference type="Proteomes" id="UP000295070"/>
    </source>
</evidence>
<dbReference type="GO" id="GO:0004896">
    <property type="term" value="F:cytokine receptor activity"/>
    <property type="evidence" value="ECO:0007669"/>
    <property type="project" value="TreeGrafter"/>
</dbReference>
<dbReference type="AlphaFoldDB" id="A0A484C7H7"/>
<dbReference type="PANTHER" id="PTHR23037">
    <property type="entry name" value="CYTOKINE RECEPTOR"/>
    <property type="match status" value="1"/>
</dbReference>
<dbReference type="SUPFAM" id="SSF49265">
    <property type="entry name" value="Fibronectin type III"/>
    <property type="match status" value="1"/>
</dbReference>
<protein>
    <recommendedName>
        <fullName evidence="10">Fibronectin type-III domain-containing protein</fullName>
    </recommendedName>
</protein>
<feature type="transmembrane region" description="Helical" evidence="8">
    <location>
        <begin position="214"/>
        <end position="236"/>
    </location>
</feature>
<evidence type="ECO:0000256" key="5">
    <source>
        <dbReference type="ARBA" id="ARBA00023136"/>
    </source>
</evidence>
<feature type="signal peptide" evidence="9">
    <location>
        <begin position="1"/>
        <end position="19"/>
    </location>
</feature>
<dbReference type="Gene3D" id="2.60.40.10">
    <property type="entry name" value="Immunoglobulins"/>
    <property type="match status" value="2"/>
</dbReference>
<sequence>MFQSLDLLVLSFLLIMVRSQQELVKDLQCYIHSANRAHCSWVPGSPDLKFYYQLWSECFTAPAMHKIPLNLKQCLEYRYTDGVRTGCDLEANICQSIVILINETLNNSLPMKPFDKIFFSKNVRPPALNWTVTKTGDQFLISWTHPDIPDMDWRYVINYTECNVAMTKEVRDKETAVLDLAPHCLYSIKIKATCDGGETPWSDVKYFDVGISPWVYAAIVVPLVFAGLAVLVFVCFRKNKEHIFPKVPEPRDLISDIYDNNNKSTVCKLYIPAKEEDHCKITLVEEPQINKLD</sequence>
<evidence type="ECO:0000256" key="9">
    <source>
        <dbReference type="SAM" id="SignalP"/>
    </source>
</evidence>
<evidence type="ECO:0000256" key="6">
    <source>
        <dbReference type="ARBA" id="ARBA00023170"/>
    </source>
</evidence>
<keyword evidence="3 9" id="KW-0732">Signal</keyword>
<evidence type="ECO:0000313" key="11">
    <source>
        <dbReference type="EMBL" id="TDG99899.1"/>
    </source>
</evidence>
<proteinExistence type="predicted"/>
<dbReference type="InterPro" id="IPR013783">
    <property type="entry name" value="Ig-like_fold"/>
</dbReference>
<reference evidence="11 12" key="1">
    <citation type="submission" date="2019-01" db="EMBL/GenBank/DDBJ databases">
        <title>A chromosome-scale genome assembly of the yellow perch, Perca flavescens.</title>
        <authorList>
            <person name="Feron R."/>
            <person name="Morvezen R."/>
            <person name="Bestin A."/>
            <person name="Haffray P."/>
            <person name="Klopp C."/>
            <person name="Zahm M."/>
            <person name="Cabau C."/>
            <person name="Roques C."/>
            <person name="Donnadieu C."/>
            <person name="Bouchez O."/>
            <person name="Christie M."/>
            <person name="Larson W."/>
            <person name="Guiguen Y."/>
        </authorList>
    </citation>
    <scope>NUCLEOTIDE SEQUENCE [LARGE SCALE GENOMIC DNA]</scope>
    <source>
        <strain evidence="11">YP-PL-M2</strain>
        <tissue evidence="11">Blood</tissue>
    </source>
</reference>
<keyword evidence="6" id="KW-0675">Receptor</keyword>
<evidence type="ECO:0000256" key="7">
    <source>
        <dbReference type="ARBA" id="ARBA00023180"/>
    </source>
</evidence>
<gene>
    <name evidence="11" type="ORF">EPR50_G00199180</name>
</gene>
<dbReference type="Proteomes" id="UP000295070">
    <property type="component" value="Chromosome 19"/>
</dbReference>
<feature type="chain" id="PRO_5019751030" description="Fibronectin type-III domain-containing protein" evidence="9">
    <location>
        <begin position="20"/>
        <end position="293"/>
    </location>
</feature>
<evidence type="ECO:0000256" key="3">
    <source>
        <dbReference type="ARBA" id="ARBA00022729"/>
    </source>
</evidence>
<accession>A0A484C7H7</accession>
<dbReference type="InterPro" id="IPR036116">
    <property type="entry name" value="FN3_sf"/>
</dbReference>
<dbReference type="EMBL" id="SCKG01000019">
    <property type="protein sequence ID" value="TDG99899.1"/>
    <property type="molecule type" value="Genomic_DNA"/>
</dbReference>
<comment type="subcellular location">
    <subcellularLocation>
        <location evidence="1">Membrane</location>
        <topology evidence="1">Single-pass type I membrane protein</topology>
    </subcellularLocation>
</comment>
<dbReference type="CDD" id="cd00063">
    <property type="entry name" value="FN3"/>
    <property type="match status" value="1"/>
</dbReference>
<keyword evidence="4 8" id="KW-1133">Transmembrane helix</keyword>
<dbReference type="GO" id="GO:0009897">
    <property type="term" value="C:external side of plasma membrane"/>
    <property type="evidence" value="ECO:0007669"/>
    <property type="project" value="TreeGrafter"/>
</dbReference>
<keyword evidence="2 8" id="KW-0812">Transmembrane</keyword>
<keyword evidence="5 8" id="KW-0472">Membrane</keyword>
<keyword evidence="7" id="KW-0325">Glycoprotein</keyword>
<keyword evidence="12" id="KW-1185">Reference proteome</keyword>
<dbReference type="PROSITE" id="PS50853">
    <property type="entry name" value="FN3"/>
    <property type="match status" value="1"/>
</dbReference>
<name>A0A484C7H7_PERFV</name>
<evidence type="ECO:0000256" key="1">
    <source>
        <dbReference type="ARBA" id="ARBA00004479"/>
    </source>
</evidence>
<feature type="domain" description="Fibronectin type-III" evidence="10">
    <location>
        <begin position="124"/>
        <end position="212"/>
    </location>
</feature>